<dbReference type="OrthoDB" id="5353557at2759"/>
<dbReference type="RefSeq" id="XP_050468754.1">
    <property type="nucleotide sequence ID" value="XM_050612893.1"/>
</dbReference>
<proteinExistence type="predicted"/>
<dbReference type="Pfam" id="PF01595">
    <property type="entry name" value="CNNM"/>
    <property type="match status" value="1"/>
</dbReference>
<evidence type="ECO:0000256" key="7">
    <source>
        <dbReference type="PROSITE-ProRule" id="PRU01193"/>
    </source>
</evidence>
<dbReference type="GO" id="GO:0010960">
    <property type="term" value="P:magnesium ion homeostasis"/>
    <property type="evidence" value="ECO:0007669"/>
    <property type="project" value="InterPro"/>
</dbReference>
<feature type="region of interest" description="Disordered" evidence="8">
    <location>
        <begin position="419"/>
        <end position="472"/>
    </location>
</feature>
<feature type="transmembrane region" description="Helical" evidence="9">
    <location>
        <begin position="122"/>
        <end position="142"/>
    </location>
</feature>
<dbReference type="Proteomes" id="UP000000560">
    <property type="component" value="Chromosome VII"/>
</dbReference>
<dbReference type="PROSITE" id="PS51846">
    <property type="entry name" value="CNNM"/>
    <property type="match status" value="1"/>
</dbReference>
<accession>C8VKH5</accession>
<feature type="transmembrane region" description="Helical" evidence="9">
    <location>
        <begin position="61"/>
        <end position="85"/>
    </location>
</feature>
<dbReference type="InterPro" id="IPR046342">
    <property type="entry name" value="CBS_dom_sf"/>
</dbReference>
<evidence type="ECO:0000313" key="14">
    <source>
        <dbReference type="Proteomes" id="UP000000560"/>
    </source>
</evidence>
<feature type="compositionally biased region" description="Polar residues" evidence="8">
    <location>
        <begin position="514"/>
        <end position="527"/>
    </location>
</feature>
<organism evidence="13 14">
    <name type="scientific">Emericella nidulans (strain FGSC A4 / ATCC 38163 / CBS 112.46 / NRRL 194 / M139)</name>
    <name type="common">Aspergillus nidulans</name>
    <dbReference type="NCBI Taxonomy" id="227321"/>
    <lineage>
        <taxon>Eukaryota</taxon>
        <taxon>Fungi</taxon>
        <taxon>Dikarya</taxon>
        <taxon>Ascomycota</taxon>
        <taxon>Pezizomycotina</taxon>
        <taxon>Eurotiomycetes</taxon>
        <taxon>Eurotiomycetidae</taxon>
        <taxon>Eurotiales</taxon>
        <taxon>Aspergillaceae</taxon>
        <taxon>Aspergillus</taxon>
        <taxon>Aspergillus subgen. Nidulantes</taxon>
    </lineage>
</organism>
<evidence type="ECO:0000256" key="5">
    <source>
        <dbReference type="ARBA" id="ARBA00023136"/>
    </source>
</evidence>
<dbReference type="PANTHER" id="PTHR12064:SF97">
    <property type="entry name" value="METAL TRANSPORTER CNNM-5"/>
    <property type="match status" value="1"/>
</dbReference>
<keyword evidence="4 7" id="KW-1133">Transmembrane helix</keyword>
<feature type="domain" description="CBS" evidence="11">
    <location>
        <begin position="324"/>
        <end position="389"/>
    </location>
</feature>
<feature type="compositionally biased region" description="Basic and acidic residues" evidence="8">
    <location>
        <begin position="463"/>
        <end position="472"/>
    </location>
</feature>
<evidence type="ECO:0000256" key="9">
    <source>
        <dbReference type="SAM" id="Phobius"/>
    </source>
</evidence>
<keyword evidence="2 7" id="KW-0812">Transmembrane</keyword>
<reference evidence="14" key="1">
    <citation type="journal article" date="2005" name="Nature">
        <title>Sequencing of Aspergillus nidulans and comparative analysis with A. fumigatus and A. oryzae.</title>
        <authorList>
            <person name="Galagan J.E."/>
            <person name="Calvo S.E."/>
            <person name="Cuomo C."/>
            <person name="Ma L.J."/>
            <person name="Wortman J.R."/>
            <person name="Batzoglou S."/>
            <person name="Lee S.I."/>
            <person name="Basturkmen M."/>
            <person name="Spevak C.C."/>
            <person name="Clutterbuck J."/>
            <person name="Kapitonov V."/>
            <person name="Jurka J."/>
            <person name="Scazzocchio C."/>
            <person name="Farman M."/>
            <person name="Butler J."/>
            <person name="Purcell S."/>
            <person name="Harris S."/>
            <person name="Braus G.H."/>
            <person name="Draht O."/>
            <person name="Busch S."/>
            <person name="D'Enfert C."/>
            <person name="Bouchier C."/>
            <person name="Goldman G.H."/>
            <person name="Bell-Pedersen D."/>
            <person name="Griffiths-Jones S."/>
            <person name="Doonan J.H."/>
            <person name="Yu J."/>
            <person name="Vienken K."/>
            <person name="Pain A."/>
            <person name="Freitag M."/>
            <person name="Selker E.U."/>
            <person name="Archer D.B."/>
            <person name="Penalva M.A."/>
            <person name="Oakley B.R."/>
            <person name="Momany M."/>
            <person name="Tanaka T."/>
            <person name="Kumagai T."/>
            <person name="Asai K."/>
            <person name="Machida M."/>
            <person name="Nierman W.C."/>
            <person name="Denning D.W."/>
            <person name="Caddick M."/>
            <person name="Hynes M."/>
            <person name="Paoletti M."/>
            <person name="Fischer R."/>
            <person name="Miller B."/>
            <person name="Dyer P."/>
            <person name="Sachs M.S."/>
            <person name="Osmani S.A."/>
            <person name="Birren B.W."/>
        </authorList>
    </citation>
    <scope>NUCLEOTIDE SEQUENCE [LARGE SCALE GENOMIC DNA]</scope>
    <source>
        <strain evidence="14">FGSC A4 / ATCC 38163 / CBS 112.46 / NRRL 194 / M139</strain>
    </source>
</reference>
<feature type="domain" description="CNNM transmembrane" evidence="12">
    <location>
        <begin position="57"/>
        <end position="240"/>
    </location>
</feature>
<feature type="compositionally biased region" description="Polar residues" evidence="8">
    <location>
        <begin position="538"/>
        <end position="550"/>
    </location>
</feature>
<sequence length="716" mass="77552">MAIPAHRSLALRPIVMGLGKLLALSFSHISLVSAAPTSQFLAPRHDAHAETHALPANDATLWLYLGVAAALVLTGGAFAGLTIALMGQDEVYLQVIQTSGDSPSERKNAASVLRLLKRGKHWVLVTLLLSNVITNETLPIILDRSLGGGWPAVLGSTVLIVIFGEIVPQSICVRYGLPIGAWMAPCVLGLMYLMAPVAWPVAKLLDRLLGEDHGTIYKKAGLKTLVTLHKTLGEAGEQLNSDEVTIISAVLDLKEKSVGAIMTPMEDVFTMSADTVLDEPTMDLILSQGYSRIPIHSPENPRNFIGMLLVKMLITYDPEDCKPVSHFALATLPETRPETSCLDIVNFFQEGKSHMVLVSEFPGEDRGALGVVTLEDVIEELIGEEIIDESDVFVDVHKAIRRMNPAPYSRVPKGRFVEDPPALSSQGPLVDLGGDSPSTTDQAVTRRRSSVEAPLARFQLRRSQGDKERHSMDALVTRLGSTDEIREHLKHLGPSNLASRPRQTRYQNVKIKRSSISSPAPSGQTDIDSVEHARHPSSGLTTTSDATTLKPSGLNPRDGAHAVLINSTNQKSPEPLVKTGPTLSIPEPVNEEQDSAPRSANSRRTGSAGSDVDPAYSSSYFHRGPARSGSITEHIVDVNGVRKVVLHTTSSNSSSEGEGPSSVPKTKFPIRQGSEIIDLNDTDSGATEQTKKKRRHRRHKKSKDSTNRDEETPLLP</sequence>
<dbReference type="InterPro" id="IPR044751">
    <property type="entry name" value="Ion_transp-like_CBS"/>
</dbReference>
<protein>
    <submittedName>
        <fullName evidence="13">DUF21 and CBS domain protein (Mam3), putative (AFU_orthologue AFUA_2G04430)</fullName>
    </submittedName>
</protein>
<feature type="transmembrane region" description="Helical" evidence="9">
    <location>
        <begin position="179"/>
        <end position="199"/>
    </location>
</feature>
<feature type="region of interest" description="Disordered" evidence="8">
    <location>
        <begin position="491"/>
        <end position="627"/>
    </location>
</feature>
<dbReference type="OMA" id="PLPRFQL"/>
<evidence type="ECO:0000256" key="1">
    <source>
        <dbReference type="ARBA" id="ARBA00004141"/>
    </source>
</evidence>
<feature type="transmembrane region" description="Helical" evidence="9">
    <location>
        <begin position="148"/>
        <end position="167"/>
    </location>
</feature>
<feature type="compositionally biased region" description="Low complexity" evidence="8">
    <location>
        <begin position="650"/>
        <end position="662"/>
    </location>
</feature>
<keyword evidence="5 7" id="KW-0472">Membrane</keyword>
<dbReference type="InterPro" id="IPR002550">
    <property type="entry name" value="CNNM"/>
</dbReference>
<dbReference type="GO" id="GO:0016020">
    <property type="term" value="C:membrane"/>
    <property type="evidence" value="ECO:0007669"/>
    <property type="project" value="UniProtKB-SubCell"/>
</dbReference>
<comment type="subcellular location">
    <subcellularLocation>
        <location evidence="1">Membrane</location>
        <topology evidence="1">Multi-pass membrane protein</topology>
    </subcellularLocation>
</comment>
<keyword evidence="14" id="KW-1185">Reference proteome</keyword>
<dbReference type="HOGENOM" id="CLU_011310_3_0_1"/>
<dbReference type="InterPro" id="IPR000644">
    <property type="entry name" value="CBS_dom"/>
</dbReference>
<dbReference type="KEGG" id="ani:ANIA_01876"/>
<dbReference type="eggNOG" id="KOG2118">
    <property type="taxonomic scope" value="Eukaryota"/>
</dbReference>
<dbReference type="FunFam" id="3.10.580.10:FF:000006">
    <property type="entry name" value="DUF21 and CBS domain protein"/>
    <property type="match status" value="1"/>
</dbReference>
<feature type="compositionally biased region" description="Basic and acidic residues" evidence="8">
    <location>
        <begin position="703"/>
        <end position="716"/>
    </location>
</feature>
<reference evidence="14" key="2">
    <citation type="journal article" date="2009" name="Fungal Genet. Biol.">
        <title>The 2008 update of the Aspergillus nidulans genome annotation: a community effort.</title>
        <authorList>
            <person name="Wortman J.R."/>
            <person name="Gilsenan J.M."/>
            <person name="Joardar V."/>
            <person name="Deegan J."/>
            <person name="Clutterbuck J."/>
            <person name="Andersen M.R."/>
            <person name="Archer D."/>
            <person name="Bencina M."/>
            <person name="Braus G."/>
            <person name="Coutinho P."/>
            <person name="von Dohren H."/>
            <person name="Doonan J."/>
            <person name="Driessen A.J."/>
            <person name="Durek P."/>
            <person name="Espeso E."/>
            <person name="Fekete E."/>
            <person name="Flipphi M."/>
            <person name="Estrada C.G."/>
            <person name="Geysens S."/>
            <person name="Goldman G."/>
            <person name="de Groot P.W."/>
            <person name="Hansen K."/>
            <person name="Harris S.D."/>
            <person name="Heinekamp T."/>
            <person name="Helmstaedt K."/>
            <person name="Henrissat B."/>
            <person name="Hofmann G."/>
            <person name="Homan T."/>
            <person name="Horio T."/>
            <person name="Horiuchi H."/>
            <person name="James S."/>
            <person name="Jones M."/>
            <person name="Karaffa L."/>
            <person name="Karanyi Z."/>
            <person name="Kato M."/>
            <person name="Keller N."/>
            <person name="Kelly D.E."/>
            <person name="Kiel J.A."/>
            <person name="Kim J.M."/>
            <person name="van der Klei I.J."/>
            <person name="Klis F.M."/>
            <person name="Kovalchuk A."/>
            <person name="Krasevec N."/>
            <person name="Kubicek C.P."/>
            <person name="Liu B."/>
            <person name="Maccabe A."/>
            <person name="Meyer V."/>
            <person name="Mirabito P."/>
            <person name="Miskei M."/>
            <person name="Mos M."/>
            <person name="Mullins J."/>
            <person name="Nelson D.R."/>
            <person name="Nielsen J."/>
            <person name="Oakley B.R."/>
            <person name="Osmani S.A."/>
            <person name="Pakula T."/>
            <person name="Paszewski A."/>
            <person name="Paulsen I."/>
            <person name="Pilsyk S."/>
            <person name="Pocsi I."/>
            <person name="Punt P.J."/>
            <person name="Ram A.F."/>
            <person name="Ren Q."/>
            <person name="Robellet X."/>
            <person name="Robson G."/>
            <person name="Seiboth B."/>
            <person name="van Solingen P."/>
            <person name="Specht T."/>
            <person name="Sun J."/>
            <person name="Taheri-Talesh N."/>
            <person name="Takeshita N."/>
            <person name="Ussery D."/>
            <person name="vanKuyk P.A."/>
            <person name="Visser H."/>
            <person name="van de Vondervoort P.J."/>
            <person name="de Vries R.P."/>
            <person name="Walton J."/>
            <person name="Xiang X."/>
            <person name="Xiong Y."/>
            <person name="Zeng A.P."/>
            <person name="Brandt B.W."/>
            <person name="Cornell M.J."/>
            <person name="van den Hondel C.A."/>
            <person name="Visser J."/>
            <person name="Oliver S.G."/>
            <person name="Turner G."/>
        </authorList>
    </citation>
    <scope>GENOME REANNOTATION</scope>
    <source>
        <strain evidence="14">FGSC A4 / ATCC 38163 / CBS 112.46 / NRRL 194 / M139</strain>
    </source>
</reference>
<evidence type="ECO:0000256" key="6">
    <source>
        <dbReference type="PROSITE-ProRule" id="PRU00703"/>
    </source>
</evidence>
<dbReference type="STRING" id="227321.C8VKH5"/>
<feature type="compositionally biased region" description="Basic residues" evidence="8">
    <location>
        <begin position="691"/>
        <end position="702"/>
    </location>
</feature>
<dbReference type="PANTHER" id="PTHR12064">
    <property type="entry name" value="METAL TRANSPORTER CNNM"/>
    <property type="match status" value="1"/>
</dbReference>
<dbReference type="InterPro" id="IPR045095">
    <property type="entry name" value="ACDP"/>
</dbReference>
<keyword evidence="3" id="KW-0677">Repeat</keyword>
<evidence type="ECO:0000256" key="2">
    <source>
        <dbReference type="ARBA" id="ARBA00022692"/>
    </source>
</evidence>
<dbReference type="EMBL" id="BN001307">
    <property type="protein sequence ID" value="CBF85737.1"/>
    <property type="molecule type" value="Genomic_DNA"/>
</dbReference>
<evidence type="ECO:0000313" key="13">
    <source>
        <dbReference type="EMBL" id="CBF85737.1"/>
    </source>
</evidence>
<name>C8VKH5_EMENI</name>
<dbReference type="VEuPathDB" id="FungiDB:AN1876"/>
<keyword evidence="6" id="KW-0129">CBS domain</keyword>
<dbReference type="CDD" id="cd04590">
    <property type="entry name" value="CBS_pair_CorC_HlyC_assoc"/>
    <property type="match status" value="1"/>
</dbReference>
<keyword evidence="10" id="KW-0732">Signal</keyword>
<gene>
    <name evidence="13" type="ORF">ANIA_01876</name>
</gene>
<evidence type="ECO:0000256" key="3">
    <source>
        <dbReference type="ARBA" id="ARBA00022737"/>
    </source>
</evidence>
<dbReference type="SUPFAM" id="SSF54631">
    <property type="entry name" value="CBS-domain pair"/>
    <property type="match status" value="1"/>
</dbReference>
<evidence type="ECO:0000259" key="11">
    <source>
        <dbReference type="PROSITE" id="PS51371"/>
    </source>
</evidence>
<dbReference type="Gene3D" id="3.10.580.10">
    <property type="entry name" value="CBS-domain"/>
    <property type="match status" value="1"/>
</dbReference>
<dbReference type="AlphaFoldDB" id="C8VKH5"/>
<feature type="region of interest" description="Disordered" evidence="8">
    <location>
        <begin position="649"/>
        <end position="716"/>
    </location>
</feature>
<dbReference type="GeneID" id="2874654"/>
<evidence type="ECO:0000256" key="10">
    <source>
        <dbReference type="SAM" id="SignalP"/>
    </source>
</evidence>
<dbReference type="InParanoid" id="C8VKH5"/>
<dbReference type="GO" id="GO:0022857">
    <property type="term" value="F:transmembrane transporter activity"/>
    <property type="evidence" value="ECO:0000318"/>
    <property type="project" value="GO_Central"/>
</dbReference>
<evidence type="ECO:0000256" key="8">
    <source>
        <dbReference type="SAM" id="MobiDB-lite"/>
    </source>
</evidence>
<feature type="chain" id="PRO_5002993159" evidence="10">
    <location>
        <begin position="35"/>
        <end position="716"/>
    </location>
</feature>
<evidence type="ECO:0000259" key="12">
    <source>
        <dbReference type="PROSITE" id="PS51846"/>
    </source>
</evidence>
<evidence type="ECO:0000256" key="4">
    <source>
        <dbReference type="ARBA" id="ARBA00022989"/>
    </source>
</evidence>
<feature type="signal peptide" evidence="10">
    <location>
        <begin position="1"/>
        <end position="34"/>
    </location>
</feature>
<feature type="compositionally biased region" description="Polar residues" evidence="8">
    <location>
        <begin position="596"/>
        <end position="608"/>
    </location>
</feature>
<dbReference type="FunCoup" id="C8VKH5">
    <property type="interactions" value="64"/>
</dbReference>
<dbReference type="PROSITE" id="PS51371">
    <property type="entry name" value="CBS"/>
    <property type="match status" value="1"/>
</dbReference>